<dbReference type="PANTHER" id="PTHR16515:SF49">
    <property type="entry name" value="GASTRULA ZINC FINGER PROTEIN XLCGF49.1-LIKE-RELATED"/>
    <property type="match status" value="1"/>
</dbReference>
<evidence type="ECO:0000256" key="9">
    <source>
        <dbReference type="SAM" id="MobiDB-lite"/>
    </source>
</evidence>
<dbReference type="SUPFAM" id="SSF57667">
    <property type="entry name" value="beta-beta-alpha zinc fingers"/>
    <property type="match status" value="1"/>
</dbReference>
<evidence type="ECO:0000256" key="4">
    <source>
        <dbReference type="ARBA" id="ARBA00022771"/>
    </source>
</evidence>
<dbReference type="Pfam" id="PF00096">
    <property type="entry name" value="zf-C2H2"/>
    <property type="match status" value="2"/>
</dbReference>
<evidence type="ECO:0000256" key="1">
    <source>
        <dbReference type="ARBA" id="ARBA00004123"/>
    </source>
</evidence>
<keyword evidence="2" id="KW-0479">Metal-binding</keyword>
<gene>
    <name evidence="10" type="ORF">CTOB1V02_LOCUS8362</name>
</gene>
<keyword evidence="4" id="KW-0863">Zinc-finger</keyword>
<evidence type="ECO:0000256" key="2">
    <source>
        <dbReference type="ARBA" id="ARBA00022723"/>
    </source>
</evidence>
<dbReference type="PROSITE" id="PS00028">
    <property type="entry name" value="ZINC_FINGER_C2H2_1"/>
    <property type="match status" value="1"/>
</dbReference>
<name>A0A7R8ZSP0_9CRUS</name>
<dbReference type="SMART" id="SM00355">
    <property type="entry name" value="ZnF_C2H2"/>
    <property type="match status" value="2"/>
</dbReference>
<dbReference type="InterPro" id="IPR050331">
    <property type="entry name" value="Zinc_finger"/>
</dbReference>
<organism evidence="10">
    <name type="scientific">Cyprideis torosa</name>
    <dbReference type="NCBI Taxonomy" id="163714"/>
    <lineage>
        <taxon>Eukaryota</taxon>
        <taxon>Metazoa</taxon>
        <taxon>Ecdysozoa</taxon>
        <taxon>Arthropoda</taxon>
        <taxon>Crustacea</taxon>
        <taxon>Oligostraca</taxon>
        <taxon>Ostracoda</taxon>
        <taxon>Podocopa</taxon>
        <taxon>Podocopida</taxon>
        <taxon>Cytherocopina</taxon>
        <taxon>Cytheroidea</taxon>
        <taxon>Cytherideidae</taxon>
        <taxon>Cyprideis</taxon>
    </lineage>
</organism>
<reference evidence="10" key="1">
    <citation type="submission" date="2020-11" db="EMBL/GenBank/DDBJ databases">
        <authorList>
            <person name="Tran Van P."/>
        </authorList>
    </citation>
    <scope>NUCLEOTIDE SEQUENCE</scope>
</reference>
<keyword evidence="3" id="KW-0677">Repeat</keyword>
<dbReference type="Gene3D" id="3.30.160.60">
    <property type="entry name" value="Classic Zinc Finger"/>
    <property type="match status" value="2"/>
</dbReference>
<evidence type="ECO:0000313" key="10">
    <source>
        <dbReference type="EMBL" id="CAD7230504.1"/>
    </source>
</evidence>
<dbReference type="PROSITE" id="PS50157">
    <property type="entry name" value="ZINC_FINGER_C2H2_2"/>
    <property type="match status" value="2"/>
</dbReference>
<evidence type="ECO:0000256" key="7">
    <source>
        <dbReference type="ARBA" id="ARBA00023163"/>
    </source>
</evidence>
<dbReference type="InterPro" id="IPR013087">
    <property type="entry name" value="Znf_C2H2_type"/>
</dbReference>
<keyword evidence="5" id="KW-0862">Zinc</keyword>
<feature type="region of interest" description="Disordered" evidence="9">
    <location>
        <begin position="1"/>
        <end position="48"/>
    </location>
</feature>
<dbReference type="GO" id="GO:0005634">
    <property type="term" value="C:nucleus"/>
    <property type="evidence" value="ECO:0007669"/>
    <property type="project" value="UniProtKB-SubCell"/>
</dbReference>
<feature type="compositionally biased region" description="Basic and acidic residues" evidence="9">
    <location>
        <begin position="8"/>
        <end position="25"/>
    </location>
</feature>
<dbReference type="FunFam" id="3.30.160.60:FF:000012">
    <property type="entry name" value="RB-associated KRAB zinc finger protein-like"/>
    <property type="match status" value="1"/>
</dbReference>
<protein>
    <submittedName>
        <fullName evidence="10">Uncharacterized protein</fullName>
    </submittedName>
</protein>
<evidence type="ECO:0000256" key="6">
    <source>
        <dbReference type="ARBA" id="ARBA00023015"/>
    </source>
</evidence>
<dbReference type="OrthoDB" id="6155966at2759"/>
<keyword evidence="6" id="KW-0805">Transcription regulation</keyword>
<dbReference type="PANTHER" id="PTHR16515">
    <property type="entry name" value="PR DOMAIN ZINC FINGER PROTEIN"/>
    <property type="match status" value="1"/>
</dbReference>
<keyword evidence="7" id="KW-0804">Transcription</keyword>
<keyword evidence="8" id="KW-0539">Nucleus</keyword>
<comment type="subcellular location">
    <subcellularLocation>
        <location evidence="1">Nucleus</location>
    </subcellularLocation>
</comment>
<accession>A0A7R8ZSP0</accession>
<evidence type="ECO:0000256" key="3">
    <source>
        <dbReference type="ARBA" id="ARBA00022737"/>
    </source>
</evidence>
<proteinExistence type="predicted"/>
<dbReference type="AlphaFoldDB" id="A0A7R8ZSP0"/>
<dbReference type="GO" id="GO:0010468">
    <property type="term" value="P:regulation of gene expression"/>
    <property type="evidence" value="ECO:0007669"/>
    <property type="project" value="TreeGrafter"/>
</dbReference>
<dbReference type="GO" id="GO:0008270">
    <property type="term" value="F:zinc ion binding"/>
    <property type="evidence" value="ECO:0007669"/>
    <property type="project" value="UniProtKB-KW"/>
</dbReference>
<evidence type="ECO:0000256" key="8">
    <source>
        <dbReference type="ARBA" id="ARBA00023242"/>
    </source>
</evidence>
<dbReference type="InterPro" id="IPR036236">
    <property type="entry name" value="Znf_C2H2_sf"/>
</dbReference>
<sequence>MMDIQEPSLERYVNDSRTKEEHETSELPPETSQQKKKGKIRASKDARETKTVKNHKCEVCGKCFGRRFNLRSHERVHSGETPFECKLCSRGFKQSNHLKLHHSSGGNLKRTI</sequence>
<dbReference type="FunFam" id="3.30.160.60:FF:000446">
    <property type="entry name" value="Zinc finger protein"/>
    <property type="match status" value="1"/>
</dbReference>
<dbReference type="EMBL" id="OB662731">
    <property type="protein sequence ID" value="CAD7230504.1"/>
    <property type="molecule type" value="Genomic_DNA"/>
</dbReference>
<evidence type="ECO:0000256" key="5">
    <source>
        <dbReference type="ARBA" id="ARBA00022833"/>
    </source>
</evidence>